<accession>A0A0F9KT84</accession>
<protein>
    <submittedName>
        <fullName evidence="1">Uncharacterized protein</fullName>
    </submittedName>
</protein>
<dbReference type="AlphaFoldDB" id="A0A0F9KT84"/>
<name>A0A0F9KT84_9ZZZZ</name>
<organism evidence="1">
    <name type="scientific">marine sediment metagenome</name>
    <dbReference type="NCBI Taxonomy" id="412755"/>
    <lineage>
        <taxon>unclassified sequences</taxon>
        <taxon>metagenomes</taxon>
        <taxon>ecological metagenomes</taxon>
    </lineage>
</organism>
<sequence>MADRKQELDCGCVLALDYDKNMMIVYCLKHKAAHDLYKACKLILERDKEYGCNISLVEIEKAVAKAKGK</sequence>
<proteinExistence type="predicted"/>
<reference evidence="1" key="1">
    <citation type="journal article" date="2015" name="Nature">
        <title>Complex archaea that bridge the gap between prokaryotes and eukaryotes.</title>
        <authorList>
            <person name="Spang A."/>
            <person name="Saw J.H."/>
            <person name="Jorgensen S.L."/>
            <person name="Zaremba-Niedzwiedzka K."/>
            <person name="Martijn J."/>
            <person name="Lind A.E."/>
            <person name="van Eijk R."/>
            <person name="Schleper C."/>
            <person name="Guy L."/>
            <person name="Ettema T.J."/>
        </authorList>
    </citation>
    <scope>NUCLEOTIDE SEQUENCE</scope>
</reference>
<dbReference type="EMBL" id="LAZR01012736">
    <property type="protein sequence ID" value="KKM25348.1"/>
    <property type="molecule type" value="Genomic_DNA"/>
</dbReference>
<evidence type="ECO:0000313" key="1">
    <source>
        <dbReference type="EMBL" id="KKM25348.1"/>
    </source>
</evidence>
<gene>
    <name evidence="1" type="ORF">LCGC14_1595880</name>
</gene>
<comment type="caution">
    <text evidence="1">The sequence shown here is derived from an EMBL/GenBank/DDBJ whole genome shotgun (WGS) entry which is preliminary data.</text>
</comment>